<evidence type="ECO:0000313" key="2">
    <source>
        <dbReference type="EMBL" id="UQC84536.1"/>
    </source>
</evidence>
<proteinExistence type="predicted"/>
<dbReference type="GeneID" id="73344019"/>
<accession>A0A9Q8SXI8</accession>
<dbReference type="EMBL" id="CP019477">
    <property type="protein sequence ID" value="UQC84536.1"/>
    <property type="molecule type" value="Genomic_DNA"/>
</dbReference>
<dbReference type="AlphaFoldDB" id="A0A9Q8SXI8"/>
<protein>
    <submittedName>
        <fullName evidence="2">Uncharacterized protein</fullName>
    </submittedName>
</protein>
<organism evidence="2 3">
    <name type="scientific">Colletotrichum lupini</name>
    <dbReference type="NCBI Taxonomy" id="145971"/>
    <lineage>
        <taxon>Eukaryota</taxon>
        <taxon>Fungi</taxon>
        <taxon>Dikarya</taxon>
        <taxon>Ascomycota</taxon>
        <taxon>Pezizomycotina</taxon>
        <taxon>Sordariomycetes</taxon>
        <taxon>Hypocreomycetidae</taxon>
        <taxon>Glomerellales</taxon>
        <taxon>Glomerellaceae</taxon>
        <taxon>Colletotrichum</taxon>
        <taxon>Colletotrichum acutatum species complex</taxon>
    </lineage>
</organism>
<dbReference type="RefSeq" id="XP_049146153.1">
    <property type="nucleotide sequence ID" value="XM_049289009.1"/>
</dbReference>
<sequence>MTAVAHARSAAKEQTGLGDGGLEFKADWAVSDVEAIATGSDIDDKARKQATPMPRSDNGVVLRQSERLKSKTKTRLT</sequence>
<dbReference type="Proteomes" id="UP000830671">
    <property type="component" value="Chromosome 5"/>
</dbReference>
<keyword evidence="3" id="KW-1185">Reference proteome</keyword>
<feature type="region of interest" description="Disordered" evidence="1">
    <location>
        <begin position="41"/>
        <end position="77"/>
    </location>
</feature>
<evidence type="ECO:0000256" key="1">
    <source>
        <dbReference type="SAM" id="MobiDB-lite"/>
    </source>
</evidence>
<reference evidence="2" key="1">
    <citation type="journal article" date="2021" name="Mol. Plant Microbe Interact.">
        <title>Complete Genome Sequence of the Plant-Pathogenic Fungus Colletotrichum lupini.</title>
        <authorList>
            <person name="Baroncelli R."/>
            <person name="Pensec F."/>
            <person name="Da Lio D."/>
            <person name="Boufleur T."/>
            <person name="Vicente I."/>
            <person name="Sarrocco S."/>
            <person name="Picot A."/>
            <person name="Baraldi E."/>
            <person name="Sukno S."/>
            <person name="Thon M."/>
            <person name="Le Floch G."/>
        </authorList>
    </citation>
    <scope>NUCLEOTIDE SEQUENCE</scope>
    <source>
        <strain evidence="2">IMI 504893</strain>
    </source>
</reference>
<dbReference type="KEGG" id="clup:CLUP02_10033"/>
<gene>
    <name evidence="2" type="ORF">CLUP02_10033</name>
</gene>
<name>A0A9Q8SXI8_9PEZI</name>
<evidence type="ECO:0000313" key="3">
    <source>
        <dbReference type="Proteomes" id="UP000830671"/>
    </source>
</evidence>